<gene>
    <name evidence="1" type="ORF">RIF29_28133</name>
</gene>
<protein>
    <submittedName>
        <fullName evidence="1">Uncharacterized protein</fullName>
    </submittedName>
</protein>
<comment type="caution">
    <text evidence="1">The sequence shown here is derived from an EMBL/GenBank/DDBJ whole genome shotgun (WGS) entry which is preliminary data.</text>
</comment>
<reference evidence="1 2" key="1">
    <citation type="submission" date="2024-01" db="EMBL/GenBank/DDBJ databases">
        <title>The genomes of 5 underutilized Papilionoideae crops provide insights into root nodulation and disease resistanc.</title>
        <authorList>
            <person name="Yuan L."/>
        </authorList>
    </citation>
    <scope>NUCLEOTIDE SEQUENCE [LARGE SCALE GENOMIC DNA]</scope>
    <source>
        <strain evidence="1">ZHUSHIDOU_FW_LH</strain>
        <tissue evidence="1">Leaf</tissue>
    </source>
</reference>
<accession>A0AAN9EQE2</accession>
<sequence>MCDTVTNFVDYLIPFKNLRSFKLEDGIVDGIFITSLLSNCHLLECLSLFCCKSKSRVLDIESSSSSSLCHLEIRFCYSVIDEERSDLQISLNCLKLTSFDYTGSYKAFSYINTPMLKSINSYALMFEEISDAFAIFATLPQLEILHIDTFVPLVMADDIPGRITQQLKHLKELNLVIDISIIDFLLKANISRDISRHLGFDLLWILNNLQAFPLLQKLGVTKDIEDLSAFSHNEIKVIEMGGCVRNQFEIEFSMNVLKYAHKLEQIVMSPYWRQNPIVPDWTYNQQAWFQSGREMVREKLQNEIAKGRVKLI</sequence>
<dbReference type="Gene3D" id="3.80.10.10">
    <property type="entry name" value="Ribonuclease Inhibitor"/>
    <property type="match status" value="1"/>
</dbReference>
<dbReference type="InterPro" id="IPR032675">
    <property type="entry name" value="LRR_dom_sf"/>
</dbReference>
<keyword evidence="2" id="KW-1185">Reference proteome</keyword>
<evidence type="ECO:0000313" key="1">
    <source>
        <dbReference type="EMBL" id="KAK7261812.1"/>
    </source>
</evidence>
<dbReference type="AlphaFoldDB" id="A0AAN9EQE2"/>
<name>A0AAN9EQE2_CROPI</name>
<organism evidence="1 2">
    <name type="scientific">Crotalaria pallida</name>
    <name type="common">Smooth rattlebox</name>
    <name type="synonym">Crotalaria striata</name>
    <dbReference type="NCBI Taxonomy" id="3830"/>
    <lineage>
        <taxon>Eukaryota</taxon>
        <taxon>Viridiplantae</taxon>
        <taxon>Streptophyta</taxon>
        <taxon>Embryophyta</taxon>
        <taxon>Tracheophyta</taxon>
        <taxon>Spermatophyta</taxon>
        <taxon>Magnoliopsida</taxon>
        <taxon>eudicotyledons</taxon>
        <taxon>Gunneridae</taxon>
        <taxon>Pentapetalae</taxon>
        <taxon>rosids</taxon>
        <taxon>fabids</taxon>
        <taxon>Fabales</taxon>
        <taxon>Fabaceae</taxon>
        <taxon>Papilionoideae</taxon>
        <taxon>50 kb inversion clade</taxon>
        <taxon>genistoids sensu lato</taxon>
        <taxon>core genistoids</taxon>
        <taxon>Crotalarieae</taxon>
        <taxon>Crotalaria</taxon>
    </lineage>
</organism>
<dbReference type="PANTHER" id="PTHR34145">
    <property type="entry name" value="OS02G0105600 PROTEIN"/>
    <property type="match status" value="1"/>
</dbReference>
<dbReference type="EMBL" id="JAYWIO010000005">
    <property type="protein sequence ID" value="KAK7261812.1"/>
    <property type="molecule type" value="Genomic_DNA"/>
</dbReference>
<dbReference type="SUPFAM" id="SSF52047">
    <property type="entry name" value="RNI-like"/>
    <property type="match status" value="1"/>
</dbReference>
<dbReference type="PANTHER" id="PTHR34145:SF28">
    <property type="entry name" value="F-BOX DOMAIN-CONTAINING PROTEIN"/>
    <property type="match status" value="1"/>
</dbReference>
<dbReference type="Proteomes" id="UP001372338">
    <property type="component" value="Unassembled WGS sequence"/>
</dbReference>
<evidence type="ECO:0000313" key="2">
    <source>
        <dbReference type="Proteomes" id="UP001372338"/>
    </source>
</evidence>
<proteinExistence type="predicted"/>
<dbReference type="InterPro" id="IPR053772">
    <property type="entry name" value="At1g61320/At1g61330-like"/>
</dbReference>